<evidence type="ECO:0000256" key="5">
    <source>
        <dbReference type="ARBA" id="ARBA00022741"/>
    </source>
</evidence>
<dbReference type="FunFam" id="3.40.50.300:FF:000287">
    <property type="entry name" value="Multidrug ABC transporter ATP-binding protein"/>
    <property type="match status" value="1"/>
</dbReference>
<evidence type="ECO:0000256" key="7">
    <source>
        <dbReference type="ARBA" id="ARBA00022989"/>
    </source>
</evidence>
<dbReference type="EMBL" id="VBPB01000002">
    <property type="protein sequence ID" value="TMQ74325.1"/>
    <property type="molecule type" value="Genomic_DNA"/>
</dbReference>
<dbReference type="PROSITE" id="PS50929">
    <property type="entry name" value="ABC_TM1F"/>
    <property type="match status" value="1"/>
</dbReference>
<dbReference type="Gene3D" id="1.20.1560.10">
    <property type="entry name" value="ABC transporter type 1, transmembrane domain"/>
    <property type="match status" value="1"/>
</dbReference>
<evidence type="ECO:0000256" key="2">
    <source>
        <dbReference type="ARBA" id="ARBA00022448"/>
    </source>
</evidence>
<accession>A0A538UEI9</accession>
<dbReference type="CDD" id="cd03254">
    <property type="entry name" value="ABCC_Glucan_exporter_like"/>
    <property type="match status" value="1"/>
</dbReference>
<gene>
    <name evidence="12" type="ORF">E6K81_00145</name>
</gene>
<evidence type="ECO:0000256" key="1">
    <source>
        <dbReference type="ARBA" id="ARBA00004651"/>
    </source>
</evidence>
<dbReference type="Pfam" id="PF00005">
    <property type="entry name" value="ABC_tran"/>
    <property type="match status" value="1"/>
</dbReference>
<dbReference type="Pfam" id="PF00664">
    <property type="entry name" value="ABC_membrane"/>
    <property type="match status" value="1"/>
</dbReference>
<evidence type="ECO:0000313" key="12">
    <source>
        <dbReference type="EMBL" id="TMQ74325.1"/>
    </source>
</evidence>
<feature type="transmembrane region" description="Helical" evidence="9">
    <location>
        <begin position="15"/>
        <end position="35"/>
    </location>
</feature>
<keyword evidence="7 9" id="KW-1133">Transmembrane helix</keyword>
<dbReference type="PANTHER" id="PTHR43394:SF1">
    <property type="entry name" value="ATP-BINDING CASSETTE SUB-FAMILY B MEMBER 10, MITOCHONDRIAL"/>
    <property type="match status" value="1"/>
</dbReference>
<name>A0A538UEI9_UNCEI</name>
<dbReference type="AlphaFoldDB" id="A0A538UEI9"/>
<evidence type="ECO:0000256" key="9">
    <source>
        <dbReference type="SAM" id="Phobius"/>
    </source>
</evidence>
<dbReference type="Gene3D" id="3.40.50.300">
    <property type="entry name" value="P-loop containing nucleotide triphosphate hydrolases"/>
    <property type="match status" value="1"/>
</dbReference>
<dbReference type="InterPro" id="IPR011527">
    <property type="entry name" value="ABC1_TM_dom"/>
</dbReference>
<sequence length="608" mass="68010">MRRLLGYLRPYRTEVAAAVAVVLVDAVMQLAGPWLTMQAVDNGIRHHDLGYLDRVAVLYLSVLLVSFGLGYLQTQLMQNVGQRIMMDLRMGLFRHLQRLPVAFFDRHPVGRLLTRVTSDVDVLNELFTAGVVAIFGDLFTLLGILIAMSRINLELMAVSFSVLPLIAVVTLTFRVRVRRSFRDIRTQLARLNAYLNENLSGMSTVQILNRERRNFEGFRGINAGHRDANLRAVHYHALFFPVLELVGALAVSLIVWYGGRQVMWTGITLGTLVAFIQYTQRFFRPISDLSEKYNILQQAMASSERIFDLLDTPAGPEIPALEPMAVPAATRPGERLEGRVEFEHVWFAYAGEDWVLRDVSLSVAPGERVALVGATGSGKTTLASLLMGFYAPQRGTIRVDGRPLAEWDLRALRRQIGFVLQDVFLFSGTIAGNLRFGDPSLGDAELERAAREVHAHEVIARLQDGYRAQVRERGATLSLGERQLLAFARALACDPRLLLLDEATSSVDTHTEVLLQEALRRLMEGRSSIVIAHRLSTIQDVDRIVVMHRGRVRECGTHAELLALRGIYYRLYQLQFVDRPGAARPEGPPQLDGATLDSHFVDTPVRLA</sequence>
<keyword evidence="8 9" id="KW-0472">Membrane</keyword>
<feature type="domain" description="ABC transmembrane type-1" evidence="11">
    <location>
        <begin position="16"/>
        <end position="298"/>
    </location>
</feature>
<dbReference type="SUPFAM" id="SSF52540">
    <property type="entry name" value="P-loop containing nucleoside triphosphate hydrolases"/>
    <property type="match status" value="1"/>
</dbReference>
<dbReference type="GO" id="GO:0016887">
    <property type="term" value="F:ATP hydrolysis activity"/>
    <property type="evidence" value="ECO:0007669"/>
    <property type="project" value="InterPro"/>
</dbReference>
<keyword evidence="4 9" id="KW-0812">Transmembrane</keyword>
<dbReference type="InterPro" id="IPR017871">
    <property type="entry name" value="ABC_transporter-like_CS"/>
</dbReference>
<keyword evidence="2" id="KW-0813">Transport</keyword>
<dbReference type="Proteomes" id="UP000319771">
    <property type="component" value="Unassembled WGS sequence"/>
</dbReference>
<dbReference type="InterPro" id="IPR039421">
    <property type="entry name" value="Type_1_exporter"/>
</dbReference>
<feature type="transmembrane region" description="Helical" evidence="9">
    <location>
        <begin position="55"/>
        <end position="72"/>
    </location>
</feature>
<dbReference type="GO" id="GO:0005886">
    <property type="term" value="C:plasma membrane"/>
    <property type="evidence" value="ECO:0007669"/>
    <property type="project" value="UniProtKB-SubCell"/>
</dbReference>
<feature type="transmembrane region" description="Helical" evidence="9">
    <location>
        <begin position="155"/>
        <end position="175"/>
    </location>
</feature>
<dbReference type="GO" id="GO:0005524">
    <property type="term" value="F:ATP binding"/>
    <property type="evidence" value="ECO:0007669"/>
    <property type="project" value="UniProtKB-KW"/>
</dbReference>
<feature type="transmembrane region" description="Helical" evidence="9">
    <location>
        <begin position="235"/>
        <end position="256"/>
    </location>
</feature>
<organism evidence="12 13">
    <name type="scientific">Eiseniibacteriota bacterium</name>
    <dbReference type="NCBI Taxonomy" id="2212470"/>
    <lineage>
        <taxon>Bacteria</taxon>
        <taxon>Candidatus Eiseniibacteriota</taxon>
    </lineage>
</organism>
<evidence type="ECO:0000313" key="13">
    <source>
        <dbReference type="Proteomes" id="UP000319771"/>
    </source>
</evidence>
<dbReference type="InterPro" id="IPR003439">
    <property type="entry name" value="ABC_transporter-like_ATP-bd"/>
</dbReference>
<evidence type="ECO:0000256" key="6">
    <source>
        <dbReference type="ARBA" id="ARBA00022840"/>
    </source>
</evidence>
<dbReference type="SUPFAM" id="SSF90123">
    <property type="entry name" value="ABC transporter transmembrane region"/>
    <property type="match status" value="1"/>
</dbReference>
<proteinExistence type="predicted"/>
<dbReference type="FunFam" id="1.20.1560.10:FF:000011">
    <property type="entry name" value="Multidrug ABC transporter ATP-binding protein"/>
    <property type="match status" value="1"/>
</dbReference>
<feature type="domain" description="ABC transporter" evidence="10">
    <location>
        <begin position="340"/>
        <end position="574"/>
    </location>
</feature>
<dbReference type="CDD" id="cd18544">
    <property type="entry name" value="ABC_6TM_TmrA_like"/>
    <property type="match status" value="1"/>
</dbReference>
<dbReference type="InterPro" id="IPR003593">
    <property type="entry name" value="AAA+_ATPase"/>
</dbReference>
<dbReference type="InterPro" id="IPR036640">
    <property type="entry name" value="ABC1_TM_sf"/>
</dbReference>
<keyword evidence="3" id="KW-1003">Cell membrane</keyword>
<reference evidence="12 13" key="1">
    <citation type="journal article" date="2019" name="Nat. Microbiol.">
        <title>Mediterranean grassland soil C-N compound turnover is dependent on rainfall and depth, and is mediated by genomically divergent microorganisms.</title>
        <authorList>
            <person name="Diamond S."/>
            <person name="Andeer P.F."/>
            <person name="Li Z."/>
            <person name="Crits-Christoph A."/>
            <person name="Burstein D."/>
            <person name="Anantharaman K."/>
            <person name="Lane K.R."/>
            <person name="Thomas B.C."/>
            <person name="Pan C."/>
            <person name="Northen T.R."/>
            <person name="Banfield J.F."/>
        </authorList>
    </citation>
    <scope>NUCLEOTIDE SEQUENCE [LARGE SCALE GENOMIC DNA]</scope>
    <source>
        <strain evidence="12">WS_11</strain>
    </source>
</reference>
<dbReference type="InterPro" id="IPR027417">
    <property type="entry name" value="P-loop_NTPase"/>
</dbReference>
<evidence type="ECO:0000259" key="10">
    <source>
        <dbReference type="PROSITE" id="PS50893"/>
    </source>
</evidence>
<dbReference type="SMART" id="SM00382">
    <property type="entry name" value="AAA"/>
    <property type="match status" value="1"/>
</dbReference>
<protein>
    <submittedName>
        <fullName evidence="12">ABC transporter ATP-binding protein</fullName>
    </submittedName>
</protein>
<dbReference type="GO" id="GO:0015421">
    <property type="term" value="F:ABC-type oligopeptide transporter activity"/>
    <property type="evidence" value="ECO:0007669"/>
    <property type="project" value="TreeGrafter"/>
</dbReference>
<keyword evidence="5" id="KW-0547">Nucleotide-binding</keyword>
<comment type="caution">
    <text evidence="12">The sequence shown here is derived from an EMBL/GenBank/DDBJ whole genome shotgun (WGS) entry which is preliminary data.</text>
</comment>
<evidence type="ECO:0000256" key="8">
    <source>
        <dbReference type="ARBA" id="ARBA00023136"/>
    </source>
</evidence>
<evidence type="ECO:0000256" key="4">
    <source>
        <dbReference type="ARBA" id="ARBA00022692"/>
    </source>
</evidence>
<evidence type="ECO:0000256" key="3">
    <source>
        <dbReference type="ARBA" id="ARBA00022475"/>
    </source>
</evidence>
<dbReference type="PANTHER" id="PTHR43394">
    <property type="entry name" value="ATP-DEPENDENT PERMEASE MDL1, MITOCHONDRIAL"/>
    <property type="match status" value="1"/>
</dbReference>
<feature type="transmembrane region" description="Helical" evidence="9">
    <location>
        <begin position="126"/>
        <end position="149"/>
    </location>
</feature>
<dbReference type="PROSITE" id="PS50893">
    <property type="entry name" value="ABC_TRANSPORTER_2"/>
    <property type="match status" value="1"/>
</dbReference>
<dbReference type="PROSITE" id="PS00211">
    <property type="entry name" value="ABC_TRANSPORTER_1"/>
    <property type="match status" value="1"/>
</dbReference>
<evidence type="ECO:0000259" key="11">
    <source>
        <dbReference type="PROSITE" id="PS50929"/>
    </source>
</evidence>
<keyword evidence="6 12" id="KW-0067">ATP-binding</keyword>
<comment type="subcellular location">
    <subcellularLocation>
        <location evidence="1">Cell membrane</location>
        <topology evidence="1">Multi-pass membrane protein</topology>
    </subcellularLocation>
</comment>